<gene>
    <name evidence="1" type="ORF">HPB49_006156</name>
</gene>
<name>A0ACB8DWC6_DERSI</name>
<keyword evidence="2" id="KW-1185">Reference proteome</keyword>
<protein>
    <submittedName>
        <fullName evidence="1">Uncharacterized protein</fullName>
    </submittedName>
</protein>
<proteinExistence type="predicted"/>
<evidence type="ECO:0000313" key="2">
    <source>
        <dbReference type="Proteomes" id="UP000821865"/>
    </source>
</evidence>
<sequence>MSRAKAGDAWCVRVLCLGAEKTTKIGAELALARGARAIKKKGRAVPSRSPLCLDASYATLEPIETDGHNSTLCTAKHPDLETASLTRIKEKRSHNILLSGPIIVAKAADFVQHPNISDFTASDGWFHRLRDRHDLIFRSVVVHCTMCASEPHRSAGAFAGLSLPQAQAGVAPEPPHLDAGTHTLASLPLSRAPLRELLCPEHSSVSRALQLSLPASLLVQNHLLASPCPERSWEAMLSASRPPQLTKSSDYHLPHAQLTDIFDMREPPHSAVDPFNGCVKPHAPTDEPDTEQTLLHTAAAQLLQILLEAPGVPSSLRLPLPEYGGYSDHITATECLEAPHHYQQIMRMDDSATLGTVLPVLLTAHAAQWYRLVGHQARSMEEFRKLFRSEFHPPDYERHMLRELELRTQHPDESLLDDTFRYDAAYLVFWDKP</sequence>
<accession>A0ACB8DWC6</accession>
<dbReference type="EMBL" id="CM023470">
    <property type="protein sequence ID" value="KAH7978624.1"/>
    <property type="molecule type" value="Genomic_DNA"/>
</dbReference>
<reference evidence="1" key="1">
    <citation type="submission" date="2020-05" db="EMBL/GenBank/DDBJ databases">
        <title>Large-scale comparative analyses of tick genomes elucidate their genetic diversity and vector capacities.</title>
        <authorList>
            <person name="Jia N."/>
            <person name="Wang J."/>
            <person name="Shi W."/>
            <person name="Du L."/>
            <person name="Sun Y."/>
            <person name="Zhan W."/>
            <person name="Jiang J."/>
            <person name="Wang Q."/>
            <person name="Zhang B."/>
            <person name="Ji P."/>
            <person name="Sakyi L.B."/>
            <person name="Cui X."/>
            <person name="Yuan T."/>
            <person name="Jiang B."/>
            <person name="Yang W."/>
            <person name="Lam T.T.-Y."/>
            <person name="Chang Q."/>
            <person name="Ding S."/>
            <person name="Wang X."/>
            <person name="Zhu J."/>
            <person name="Ruan X."/>
            <person name="Zhao L."/>
            <person name="Wei J."/>
            <person name="Que T."/>
            <person name="Du C."/>
            <person name="Cheng J."/>
            <person name="Dai P."/>
            <person name="Han X."/>
            <person name="Huang E."/>
            <person name="Gao Y."/>
            <person name="Liu J."/>
            <person name="Shao H."/>
            <person name="Ye R."/>
            <person name="Li L."/>
            <person name="Wei W."/>
            <person name="Wang X."/>
            <person name="Wang C."/>
            <person name="Yang T."/>
            <person name="Huo Q."/>
            <person name="Li W."/>
            <person name="Guo W."/>
            <person name="Chen H."/>
            <person name="Zhou L."/>
            <person name="Ni X."/>
            <person name="Tian J."/>
            <person name="Zhou Y."/>
            <person name="Sheng Y."/>
            <person name="Liu T."/>
            <person name="Pan Y."/>
            <person name="Xia L."/>
            <person name="Li J."/>
            <person name="Zhao F."/>
            <person name="Cao W."/>
        </authorList>
    </citation>
    <scope>NUCLEOTIDE SEQUENCE</scope>
    <source>
        <strain evidence="1">Dsil-2018</strain>
    </source>
</reference>
<dbReference type="Proteomes" id="UP000821865">
    <property type="component" value="Chromosome 1"/>
</dbReference>
<organism evidence="1 2">
    <name type="scientific">Dermacentor silvarum</name>
    <name type="common">Tick</name>
    <dbReference type="NCBI Taxonomy" id="543639"/>
    <lineage>
        <taxon>Eukaryota</taxon>
        <taxon>Metazoa</taxon>
        <taxon>Ecdysozoa</taxon>
        <taxon>Arthropoda</taxon>
        <taxon>Chelicerata</taxon>
        <taxon>Arachnida</taxon>
        <taxon>Acari</taxon>
        <taxon>Parasitiformes</taxon>
        <taxon>Ixodida</taxon>
        <taxon>Ixodoidea</taxon>
        <taxon>Ixodidae</taxon>
        <taxon>Rhipicephalinae</taxon>
        <taxon>Dermacentor</taxon>
    </lineage>
</organism>
<comment type="caution">
    <text evidence="1">The sequence shown here is derived from an EMBL/GenBank/DDBJ whole genome shotgun (WGS) entry which is preliminary data.</text>
</comment>
<evidence type="ECO:0000313" key="1">
    <source>
        <dbReference type="EMBL" id="KAH7978624.1"/>
    </source>
</evidence>